<protein>
    <submittedName>
        <fullName evidence="1">Uncharacterized protein</fullName>
    </submittedName>
</protein>
<organism evidence="1 2">
    <name type="scientific">Acaryochloris thomasi RCC1774</name>
    <dbReference type="NCBI Taxonomy" id="1764569"/>
    <lineage>
        <taxon>Bacteria</taxon>
        <taxon>Bacillati</taxon>
        <taxon>Cyanobacteriota</taxon>
        <taxon>Cyanophyceae</taxon>
        <taxon>Acaryochloridales</taxon>
        <taxon>Acaryochloridaceae</taxon>
        <taxon>Acaryochloris</taxon>
        <taxon>Acaryochloris thomasi</taxon>
    </lineage>
</organism>
<evidence type="ECO:0000313" key="1">
    <source>
        <dbReference type="EMBL" id="PZD71953.1"/>
    </source>
</evidence>
<name>A0A2W1JDQ3_9CYAN</name>
<dbReference type="RefSeq" id="WP_110987550.1">
    <property type="nucleotide sequence ID" value="NZ_CAWNWM010000013.1"/>
</dbReference>
<proteinExistence type="predicted"/>
<reference evidence="1 2" key="1">
    <citation type="journal article" date="2018" name="Sci. Rep.">
        <title>A novel species of the marine cyanobacterium Acaryochloris with a unique pigment content and lifestyle.</title>
        <authorList>
            <person name="Partensky F."/>
            <person name="Six C."/>
            <person name="Ratin M."/>
            <person name="Garczarek L."/>
            <person name="Vaulot D."/>
            <person name="Probert I."/>
            <person name="Calteau A."/>
            <person name="Gourvil P."/>
            <person name="Marie D."/>
            <person name="Grebert T."/>
            <person name="Bouchier C."/>
            <person name="Le Panse S."/>
            <person name="Gachenot M."/>
            <person name="Rodriguez F."/>
            <person name="Garrido J.L."/>
        </authorList>
    </citation>
    <scope>NUCLEOTIDE SEQUENCE [LARGE SCALE GENOMIC DNA]</scope>
    <source>
        <strain evidence="1 2">RCC1774</strain>
    </source>
</reference>
<dbReference type="Proteomes" id="UP000248857">
    <property type="component" value="Unassembled WGS sequence"/>
</dbReference>
<evidence type="ECO:0000313" key="2">
    <source>
        <dbReference type="Proteomes" id="UP000248857"/>
    </source>
</evidence>
<keyword evidence="2" id="KW-1185">Reference proteome</keyword>
<gene>
    <name evidence="1" type="ORF">C1752_04313</name>
</gene>
<dbReference type="EMBL" id="PQWO01000013">
    <property type="protein sequence ID" value="PZD71953.1"/>
    <property type="molecule type" value="Genomic_DNA"/>
</dbReference>
<comment type="caution">
    <text evidence="1">The sequence shown here is derived from an EMBL/GenBank/DDBJ whole genome shotgun (WGS) entry which is preliminary data.</text>
</comment>
<accession>A0A2W1JDQ3</accession>
<sequence>MHCNQVWPAPAGCRRAWIGMMLASSLLLSTGRRAESQPALNLNPRPQTCAPDFQGLVQQMLPALPSITNRIYTRSNLERQYMIIASAPNFEALPLQSRSEPQDPAESEPQQVFFTTRTRRYRNQKVEELQEYHWLFLTRSDTGWRFSMLYSIAGQYPQTNPPSPPRNSSEGAVAAAIRDWLRDCRLTR</sequence>
<dbReference type="AlphaFoldDB" id="A0A2W1JDQ3"/>
<dbReference type="OrthoDB" id="424179at2"/>